<comment type="catalytic activity">
    <reaction evidence="1">
        <text>ATP + protein L-histidine = ADP + protein N-phospho-L-histidine.</text>
        <dbReference type="EC" id="2.7.13.3"/>
    </reaction>
</comment>
<feature type="domain" description="Histidine kinase" evidence="8">
    <location>
        <begin position="120"/>
        <end position="221"/>
    </location>
</feature>
<dbReference type="InterPro" id="IPR054343">
    <property type="entry name" value="TY-Chap_M"/>
</dbReference>
<dbReference type="InterPro" id="IPR050428">
    <property type="entry name" value="TCS_sensor_his_kinase"/>
</dbReference>
<dbReference type="Pfam" id="PF02518">
    <property type="entry name" value="HATPase_c"/>
    <property type="match status" value="1"/>
</dbReference>
<evidence type="ECO:0000256" key="1">
    <source>
        <dbReference type="ARBA" id="ARBA00000085"/>
    </source>
</evidence>
<dbReference type="SUPFAM" id="SSF55874">
    <property type="entry name" value="ATPase domain of HSP90 chaperone/DNA topoisomerase II/histidine kinase"/>
    <property type="match status" value="1"/>
</dbReference>
<keyword evidence="5" id="KW-0812">Transmembrane</keyword>
<dbReference type="EC" id="2.7.13.3" evidence="2"/>
<accession>A0ABW2I4C2</accession>
<evidence type="ECO:0000256" key="2">
    <source>
        <dbReference type="ARBA" id="ARBA00012438"/>
    </source>
</evidence>
<keyword evidence="7" id="KW-1133">Transmembrane helix</keyword>
<evidence type="ECO:0000256" key="5">
    <source>
        <dbReference type="ARBA" id="ARBA00022692"/>
    </source>
</evidence>
<reference evidence="10" key="1">
    <citation type="journal article" date="2019" name="Int. J. Syst. Evol. Microbiol.">
        <title>The Global Catalogue of Microorganisms (GCM) 10K type strain sequencing project: providing services to taxonomists for standard genome sequencing and annotation.</title>
        <authorList>
            <consortium name="The Broad Institute Genomics Platform"/>
            <consortium name="The Broad Institute Genome Sequencing Center for Infectious Disease"/>
            <person name="Wu L."/>
            <person name="Ma J."/>
        </authorList>
    </citation>
    <scope>NUCLEOTIDE SEQUENCE [LARGE SCALE GENOMIC DNA]</scope>
    <source>
        <strain evidence="10">XZYJT-10</strain>
    </source>
</reference>
<comment type="caution">
    <text evidence="9">The sequence shown here is derived from an EMBL/GenBank/DDBJ whole genome shotgun (WGS) entry which is preliminary data.</text>
</comment>
<protein>
    <recommendedName>
        <fullName evidence="2">histidine kinase</fullName>
        <ecNumber evidence="2">2.7.13.3</ecNumber>
    </recommendedName>
</protein>
<dbReference type="GO" id="GO:0016301">
    <property type="term" value="F:kinase activity"/>
    <property type="evidence" value="ECO:0007669"/>
    <property type="project" value="UniProtKB-KW"/>
</dbReference>
<dbReference type="Proteomes" id="UP001596548">
    <property type="component" value="Unassembled WGS sequence"/>
</dbReference>
<organism evidence="9 10">
    <name type="scientific">Paractinoplanes rhizophilus</name>
    <dbReference type="NCBI Taxonomy" id="1416877"/>
    <lineage>
        <taxon>Bacteria</taxon>
        <taxon>Bacillati</taxon>
        <taxon>Actinomycetota</taxon>
        <taxon>Actinomycetes</taxon>
        <taxon>Micromonosporales</taxon>
        <taxon>Micromonosporaceae</taxon>
        <taxon>Paractinoplanes</taxon>
    </lineage>
</organism>
<dbReference type="Pfam" id="PF22551">
    <property type="entry name" value="TY-Chap1"/>
    <property type="match status" value="1"/>
</dbReference>
<dbReference type="InterPro" id="IPR036890">
    <property type="entry name" value="HATPase_C_sf"/>
</dbReference>
<keyword evidence="7" id="KW-0472">Membrane</keyword>
<dbReference type="PANTHER" id="PTHR45436:SF5">
    <property type="entry name" value="SENSOR HISTIDINE KINASE TRCS"/>
    <property type="match status" value="1"/>
</dbReference>
<dbReference type="PANTHER" id="PTHR45436">
    <property type="entry name" value="SENSOR HISTIDINE KINASE YKOH"/>
    <property type="match status" value="1"/>
</dbReference>
<dbReference type="PROSITE" id="PS50109">
    <property type="entry name" value="HIS_KIN"/>
    <property type="match status" value="1"/>
</dbReference>
<evidence type="ECO:0000256" key="7">
    <source>
        <dbReference type="ARBA" id="ARBA00022989"/>
    </source>
</evidence>
<sequence length="369" mass="39451">MRLRLFRRRADRDVPATSARRSLALTERLISRLDRLEFAEQDPGRLADLFELDHLATQIRRNQESLLVLSGAGPANGRRDAESLIDVLRAAQSEVEQYTRVEVGVGEPELKVVAGAAHDLVHLVAELLDNATKFSSPGTPVVAAARRDDDGVLIEITDEGVGLDDGRRRALNERLAGRGGDAQGTLGLAVVARLARRHGLRVELAEAAPGTVVRVTLPGRLIAAAGDAAEAAPAAIEIPGSPAMPPLTERVRAVVATMSRAGVETTDEGDFKINDAIVVRVRPSPPMVDVLSPLLEVAAGEQLRAKLSELTAGMPVGRLYWAGGTVWASVPVFGHDFQGTHLKLAVQVLTGLARDEGLKDKLRLDPPES</sequence>
<keyword evidence="6 9" id="KW-0418">Kinase</keyword>
<evidence type="ECO:0000313" key="9">
    <source>
        <dbReference type="EMBL" id="MFC7279751.1"/>
    </source>
</evidence>
<evidence type="ECO:0000256" key="3">
    <source>
        <dbReference type="ARBA" id="ARBA00022553"/>
    </source>
</evidence>
<evidence type="ECO:0000256" key="6">
    <source>
        <dbReference type="ARBA" id="ARBA00022777"/>
    </source>
</evidence>
<dbReference type="SUPFAM" id="SSF69635">
    <property type="entry name" value="Type III secretory system chaperone-like"/>
    <property type="match status" value="1"/>
</dbReference>
<name>A0ABW2I4C2_9ACTN</name>
<evidence type="ECO:0000256" key="4">
    <source>
        <dbReference type="ARBA" id="ARBA00022679"/>
    </source>
</evidence>
<dbReference type="InterPro" id="IPR005467">
    <property type="entry name" value="His_kinase_dom"/>
</dbReference>
<dbReference type="InterPro" id="IPR003594">
    <property type="entry name" value="HATPase_dom"/>
</dbReference>
<evidence type="ECO:0000313" key="10">
    <source>
        <dbReference type="Proteomes" id="UP001596548"/>
    </source>
</evidence>
<gene>
    <name evidence="9" type="ORF">ACFQS1_37820</name>
</gene>
<keyword evidence="3" id="KW-0597">Phosphoprotein</keyword>
<dbReference type="EMBL" id="JBHTBJ010000059">
    <property type="protein sequence ID" value="MFC7279751.1"/>
    <property type="molecule type" value="Genomic_DNA"/>
</dbReference>
<keyword evidence="10" id="KW-1185">Reference proteome</keyword>
<dbReference type="SMART" id="SM00387">
    <property type="entry name" value="HATPase_c"/>
    <property type="match status" value="1"/>
</dbReference>
<dbReference type="Gene3D" id="3.30.565.10">
    <property type="entry name" value="Histidine kinase-like ATPase, C-terminal domain"/>
    <property type="match status" value="1"/>
</dbReference>
<keyword evidence="4" id="KW-0808">Transferase</keyword>
<proteinExistence type="predicted"/>
<evidence type="ECO:0000259" key="8">
    <source>
        <dbReference type="PROSITE" id="PS50109"/>
    </source>
</evidence>
<dbReference type="RefSeq" id="WP_378977375.1">
    <property type="nucleotide sequence ID" value="NZ_JBHTBJ010000059.1"/>
</dbReference>